<name>A0A2J7RJP0_9NEOP</name>
<feature type="domain" description="Sec39" evidence="6">
    <location>
        <begin position="755"/>
        <end position="945"/>
    </location>
</feature>
<evidence type="ECO:0000259" key="6">
    <source>
        <dbReference type="Pfam" id="PF08314"/>
    </source>
</evidence>
<organism evidence="7 8">
    <name type="scientific">Cryptotermes secundus</name>
    <dbReference type="NCBI Taxonomy" id="105785"/>
    <lineage>
        <taxon>Eukaryota</taxon>
        <taxon>Metazoa</taxon>
        <taxon>Ecdysozoa</taxon>
        <taxon>Arthropoda</taxon>
        <taxon>Hexapoda</taxon>
        <taxon>Insecta</taxon>
        <taxon>Pterygota</taxon>
        <taxon>Neoptera</taxon>
        <taxon>Polyneoptera</taxon>
        <taxon>Dictyoptera</taxon>
        <taxon>Blattodea</taxon>
        <taxon>Blattoidea</taxon>
        <taxon>Termitoidae</taxon>
        <taxon>Kalotermitidae</taxon>
        <taxon>Cryptotermitinae</taxon>
        <taxon>Cryptotermes</taxon>
    </lineage>
</organism>
<protein>
    <recommendedName>
        <fullName evidence="6">Sec39 domain-containing protein</fullName>
    </recommendedName>
</protein>
<dbReference type="Pfam" id="PF08314">
    <property type="entry name" value="Sec39"/>
    <property type="match status" value="2"/>
</dbReference>
<evidence type="ECO:0000256" key="4">
    <source>
        <dbReference type="ARBA" id="ARBA00022927"/>
    </source>
</evidence>
<feature type="compositionally biased region" description="Acidic residues" evidence="5">
    <location>
        <begin position="71"/>
        <end position="89"/>
    </location>
</feature>
<keyword evidence="4" id="KW-0653">Protein transport</keyword>
<dbReference type="OrthoDB" id="19988at2759"/>
<dbReference type="GO" id="GO:0000149">
    <property type="term" value="F:SNARE binding"/>
    <property type="evidence" value="ECO:0007669"/>
    <property type="project" value="TreeGrafter"/>
</dbReference>
<gene>
    <name evidence="7" type="ORF">B7P43_G08226</name>
</gene>
<dbReference type="GO" id="GO:0070939">
    <property type="term" value="C:Dsl1/NZR complex"/>
    <property type="evidence" value="ECO:0007669"/>
    <property type="project" value="TreeGrafter"/>
</dbReference>
<dbReference type="InParanoid" id="A0A2J7RJP0"/>
<dbReference type="GO" id="GO:0015031">
    <property type="term" value="P:protein transport"/>
    <property type="evidence" value="ECO:0007669"/>
    <property type="project" value="UniProtKB-KW"/>
</dbReference>
<comment type="caution">
    <text evidence="7">The sequence shown here is derived from an EMBL/GenBank/DDBJ whole genome shotgun (WGS) entry which is preliminary data.</text>
</comment>
<evidence type="ECO:0000256" key="1">
    <source>
        <dbReference type="ARBA" id="ARBA00004240"/>
    </source>
</evidence>
<evidence type="ECO:0000313" key="7">
    <source>
        <dbReference type="EMBL" id="PNF41039.1"/>
    </source>
</evidence>
<proteinExistence type="predicted"/>
<keyword evidence="8" id="KW-1185">Reference proteome</keyword>
<evidence type="ECO:0000256" key="2">
    <source>
        <dbReference type="ARBA" id="ARBA00022448"/>
    </source>
</evidence>
<sequence>AVIIARYSGAVSVCSVTNLRNLLGESPEFLAGPPQVSSLCTDHGFLGLECETKLTSKKYPWDGHITQSEINSDDDDDDDGDGGDAEDVDACEDSSLLNKSSAFIQSAVYMVTDMERFQPRRKRPKLCHRTYRLLGLKSTTPEELYARKIDNEEYGEALALAKAYNLDCDLVYQQQWRNNKVSVATIHDYLSKVTKHIWVLKECVERVPETFSAARELLQFGLQETDIETFICVADGRDRNVAEESEGMAGNAEVLNTDTEEERLQDRNKFLLSEVAMDKLTSEQLDYLRNRQKLLKYFDRLCTYELIMGGPHMAEDLYDYTFYDKFRTVSLITSTVKFAHEGNCKAVEIMFTYHGDVLLPHWLPVLSNFPETMDPNDYKSLLPACTANGNVIPWSQIQLREQDWCEEADFQNESDDCDDDFIYEEDQTLKYFACKKESVTTEVLTSWYTGRVHQIESRSCMVDHAVTLIKLARERSVMGLDHLYHQLLTLDALVYEVHLEDARLSDLQKMSDLDICKLLMSKSVKATFIDDLKHVLLPFLLRCEQEAAGSRKQLLLDYLKVLSSKDLSLPHKLFEHLHDEHSCSLVPSVEEKISLALECLYAYPNADQLQKAFHILECIPRRGFGLQSSAVAALYDRLDDLECELHAAEVLDRNSVSKPLSFIRDCKSNLEMVQKLMVTLARTVAKKFPSPSETDCKQLLADMLDLQANYFTIINIESCFQIYVANVLASGSKRNIEEVGNILQRQNTGWTDTKVSYHHSVQLVLQAAMEYFDLSGSASDPALDLAKTCLNLITDENEKIKEQLDLIAALQLLSDFGINILPLQVRLCSERLRLVEKCIHSKPMSYRSMQRLLQLADKLHVCGNDERQREGQVLVLIAEAALKVEDYHFCAEICQQLITKSHTIGWQVVQKLGQCQKFDNYQLRCDLLAFALLYCPMDMIELLINSRSFLQVQLLNDMIYSQMKHDTEATDEEEFADALTSPVSPCREFPGQVHIVKDWTEMTKNATYGLLKNIGNKSFWKTTFSWMQRNMSDDEIMERNSLISAQGFPAFYSSLAPECHISTFSTQYDKFSVPDISNPIVQLSQALLRTILLQGTASEGTYSDCTNVLLQLAEQFLAEDSCLGLGHIVPLQDLTLSNSCFNSMSCTSMSLQLAMYYYAIQGYKLLHSLPTEDMNRERDLYLYPPNELVEHMSKLASKYEVMELWAQFLLKYQKLLVDFQHGEQLIALGCGIDVQRFTQDTQYQQDSIMGLAMTIDTQKFFLAVKLASRHGVPLAEVAARHVTSLLLSTEGVQLSELMAHLTNPQLTELLKNSTHIVCDRLEQYAYPDIEGTDHQLLVMYYSVLQSIAEDYKTHSLTPKEHIKILRKVKATSPNLDYKKMVDSPDSLIEVLLPALERHNVGLMAKLLKSMPVSLKCTVQAGELYSAWAQKEFFKIPNTSVPVSTKEWLEQYDMCTAHFNKMTAADILSFIKGTCFSECGVDMISSECRRTIVNNAKEYCQAKLVCLPEDEKDEWNDAVRTLNHWVAHLDTVTSLDALEFCISLKQQSQCVFRLFDLSIGEANHVQELLHLGVTSDIPLDSLKMFISLLPISEKALEHCLGNLLKEATVKMSEPERSQLLSAVLKRMQESLACGTIVVPQKVEALCEDMSLTPEIRLQALELLQSLKPHELRSDTVLMYRLTQATVASMWAQPPIQLQESDFKTPESCVHLFSRLLEHVHTWQQIIILKDLLNKWLQFQDIDISGKTSANPWMQLIYKMIVFGDRNMDEVECVLEDIFQHNIFSPTSIEQLVSMTEESTDLSLLLLICLLSNHSSLHITVTSLIQKHLSVDSPKLSDRLLSLLLQKGLAPALITTPAYSQMVEHMLIQCTCDLPSWNTVANQLVAAGSVAEAGTMLLLHMGVSPTLAVFSNALALAKETSPEE</sequence>
<dbReference type="STRING" id="105785.A0A2J7RJP0"/>
<feature type="region of interest" description="Disordered" evidence="5">
    <location>
        <begin position="65"/>
        <end position="89"/>
    </location>
</feature>
<feature type="non-terminal residue" evidence="7">
    <location>
        <position position="1"/>
    </location>
</feature>
<evidence type="ECO:0000256" key="5">
    <source>
        <dbReference type="SAM" id="MobiDB-lite"/>
    </source>
</evidence>
<keyword evidence="2" id="KW-0813">Transport</keyword>
<keyword evidence="3" id="KW-0256">Endoplasmic reticulum</keyword>
<feature type="domain" description="Sec39" evidence="6">
    <location>
        <begin position="333"/>
        <end position="547"/>
    </location>
</feature>
<dbReference type="InterPro" id="IPR013244">
    <property type="entry name" value="Sec39_domain"/>
</dbReference>
<dbReference type="PANTHER" id="PTHR15922">
    <property type="entry name" value="NEUROBLASTOMA-AMPLIFIED SEQUENCE"/>
    <property type="match status" value="1"/>
</dbReference>
<reference evidence="7 8" key="1">
    <citation type="submission" date="2017-12" db="EMBL/GenBank/DDBJ databases">
        <title>Hemimetabolous genomes reveal molecular basis of termite eusociality.</title>
        <authorList>
            <person name="Harrison M.C."/>
            <person name="Jongepier E."/>
            <person name="Robertson H.M."/>
            <person name="Arning N."/>
            <person name="Bitard-Feildel T."/>
            <person name="Chao H."/>
            <person name="Childers C.P."/>
            <person name="Dinh H."/>
            <person name="Doddapaneni H."/>
            <person name="Dugan S."/>
            <person name="Gowin J."/>
            <person name="Greiner C."/>
            <person name="Han Y."/>
            <person name="Hu H."/>
            <person name="Hughes D.S.T."/>
            <person name="Huylmans A.-K."/>
            <person name="Kemena C."/>
            <person name="Kremer L.P.M."/>
            <person name="Lee S.L."/>
            <person name="Lopez-Ezquerra A."/>
            <person name="Mallet L."/>
            <person name="Monroy-Kuhn J.M."/>
            <person name="Moser A."/>
            <person name="Murali S.C."/>
            <person name="Muzny D.M."/>
            <person name="Otani S."/>
            <person name="Piulachs M.-D."/>
            <person name="Poelchau M."/>
            <person name="Qu J."/>
            <person name="Schaub F."/>
            <person name="Wada-Katsumata A."/>
            <person name="Worley K.C."/>
            <person name="Xie Q."/>
            <person name="Ylla G."/>
            <person name="Poulsen M."/>
            <person name="Gibbs R.A."/>
            <person name="Schal C."/>
            <person name="Richards S."/>
            <person name="Belles X."/>
            <person name="Korb J."/>
            <person name="Bornberg-Bauer E."/>
        </authorList>
    </citation>
    <scope>NUCLEOTIDE SEQUENCE [LARGE SCALE GENOMIC DNA]</scope>
    <source>
        <tissue evidence="7">Whole body</tissue>
    </source>
</reference>
<dbReference type="PANTHER" id="PTHR15922:SF2">
    <property type="entry name" value="NBAS SUBUNIT OF NRZ TETHERING COMPLEX"/>
    <property type="match status" value="1"/>
</dbReference>
<comment type="subcellular location">
    <subcellularLocation>
        <location evidence="1">Endoplasmic reticulum</location>
    </subcellularLocation>
</comment>
<accession>A0A2J7RJP0</accession>
<dbReference type="Proteomes" id="UP000235965">
    <property type="component" value="Unassembled WGS sequence"/>
</dbReference>
<dbReference type="EMBL" id="NEVH01002990">
    <property type="protein sequence ID" value="PNF41039.1"/>
    <property type="molecule type" value="Genomic_DNA"/>
</dbReference>
<evidence type="ECO:0000313" key="8">
    <source>
        <dbReference type="Proteomes" id="UP000235965"/>
    </source>
</evidence>
<dbReference type="GO" id="GO:0006890">
    <property type="term" value="P:retrograde vesicle-mediated transport, Golgi to endoplasmic reticulum"/>
    <property type="evidence" value="ECO:0007669"/>
    <property type="project" value="InterPro"/>
</dbReference>
<evidence type="ECO:0000256" key="3">
    <source>
        <dbReference type="ARBA" id="ARBA00022824"/>
    </source>
</evidence>